<sequence>MISGISNAFADDLIDFGSNTAIASDAGTDMNGPVRHTIRGLDPLVMAMTPGESIALNFGPGGDAILDRIETNATGTRIWVGHVEGEPLNRVLLTRTGEHVFGRIQTGEELWLIIPDRNGGHTLFRHGANARFAGFEGDELVPPVNELLENRVPSSPNVVPVTDEAVAIGSLGTVDILVYYSGSFHATWGPAAGGRIQYLMALLDQALVDSDTGLRARLVGTEFISTNDDRGNAATVVDMRSGAGLGEAGPNGQDYSTMLARRNALGADLVAMVRNMRTPDMGNCGTAYVIGATSDTIGIGSDIVGVAAISDWIDDADTDLGNGYTYCTDLTFAHEIGHNLGIAHDLVNSDANRGVREFALGYVNQCGYRTIMAYDSSLRATVCLIDAAPGSNHELEMPYFSNPDLDRCGPTIVSSSTSQPCGTANADAARAMREEGRNVTDFRSEAGFLRSAVLPLTRAVPTGTTATAFATVINPAANGDTATDCGLRLPGANTNQFSYQTTDALNAPTGTVDTPVDIPSGGAQSFVFSVRTNNQFVDNSRTEIDSDNVETDLFVEAFCANRRSAEYIDGVNSFTFKSESLPGPDVIAVAGTPTVPGTVIVPTTGNMVGFFVVAVTNVSTDGAIVASPSIGPNAEAGISSVEICRTDPDTGACTTPRGESVTVNLATNGTATFAIFIRGTGSVVSNLPATNRVFVRFTSTGTAFLSGGERGATSVAVRTD</sequence>
<dbReference type="RefSeq" id="WP_343164187.1">
    <property type="nucleotide sequence ID" value="NZ_JBHRSV010000019.1"/>
</dbReference>
<dbReference type="Gene3D" id="3.40.390.10">
    <property type="entry name" value="Collagenase (Catalytic Domain)"/>
    <property type="match status" value="1"/>
</dbReference>
<protein>
    <submittedName>
        <fullName evidence="1">M12 family metallo-peptidase</fullName>
    </submittedName>
</protein>
<evidence type="ECO:0000313" key="1">
    <source>
        <dbReference type="EMBL" id="MFC2926394.1"/>
    </source>
</evidence>
<reference evidence="2" key="1">
    <citation type="journal article" date="2019" name="Int. J. Syst. Evol. Microbiol.">
        <title>The Global Catalogue of Microorganisms (GCM) 10K type strain sequencing project: providing services to taxonomists for standard genome sequencing and annotation.</title>
        <authorList>
            <consortium name="The Broad Institute Genomics Platform"/>
            <consortium name="The Broad Institute Genome Sequencing Center for Infectious Disease"/>
            <person name="Wu L."/>
            <person name="Ma J."/>
        </authorList>
    </citation>
    <scope>NUCLEOTIDE SEQUENCE [LARGE SCALE GENOMIC DNA]</scope>
    <source>
        <strain evidence="2">KCTC 52487</strain>
    </source>
</reference>
<keyword evidence="2" id="KW-1185">Reference proteome</keyword>
<dbReference type="SUPFAM" id="SSF55486">
    <property type="entry name" value="Metalloproteases ('zincins'), catalytic domain"/>
    <property type="match status" value="1"/>
</dbReference>
<dbReference type="Proteomes" id="UP001595379">
    <property type="component" value="Unassembled WGS sequence"/>
</dbReference>
<dbReference type="InterPro" id="IPR024079">
    <property type="entry name" value="MetalloPept_cat_dom_sf"/>
</dbReference>
<proteinExistence type="predicted"/>
<accession>A0ABV6ZYC5</accession>
<evidence type="ECO:0000313" key="2">
    <source>
        <dbReference type="Proteomes" id="UP001595379"/>
    </source>
</evidence>
<gene>
    <name evidence="1" type="ORF">ACFOOR_09795</name>
</gene>
<organism evidence="1 2">
    <name type="scientific">Hyphobacterium vulgare</name>
    <dbReference type="NCBI Taxonomy" id="1736751"/>
    <lineage>
        <taxon>Bacteria</taxon>
        <taxon>Pseudomonadati</taxon>
        <taxon>Pseudomonadota</taxon>
        <taxon>Alphaproteobacteria</taxon>
        <taxon>Maricaulales</taxon>
        <taxon>Maricaulaceae</taxon>
        <taxon>Hyphobacterium</taxon>
    </lineage>
</organism>
<name>A0ABV6ZYC5_9PROT</name>
<comment type="caution">
    <text evidence="1">The sequence shown here is derived from an EMBL/GenBank/DDBJ whole genome shotgun (WGS) entry which is preliminary data.</text>
</comment>
<dbReference type="EMBL" id="JBHRSV010000019">
    <property type="protein sequence ID" value="MFC2926394.1"/>
    <property type="molecule type" value="Genomic_DNA"/>
</dbReference>
<dbReference type="Pfam" id="PF13583">
    <property type="entry name" value="Reprolysin_4"/>
    <property type="match status" value="1"/>
</dbReference>